<reference evidence="3 4" key="1">
    <citation type="submission" date="2018-03" db="EMBL/GenBank/DDBJ databases">
        <title>Comparative genomics illustrates the genes involved in a hyperalkaliphilic mechanisms of Serpentinomonas isolated from highly-alkaline calcium-rich serpentinized springs.</title>
        <authorList>
            <person name="Suzuki S."/>
            <person name="Ishii S."/>
            <person name="Walworth N."/>
            <person name="Bird L."/>
            <person name="Kuenen J.G."/>
            <person name="Nealson K.H."/>
        </authorList>
    </citation>
    <scope>NUCLEOTIDE SEQUENCE [LARGE SCALE GENOMIC DNA]</scope>
    <source>
        <strain evidence="3 4">P1</strain>
    </source>
</reference>
<accession>A0A2S9K8A0</accession>
<proteinExistence type="inferred from homology"/>
<dbReference type="InterPro" id="IPR050218">
    <property type="entry name" value="LptD"/>
</dbReference>
<name>A0A2S9K8A0_9BURK</name>
<comment type="caution">
    <text evidence="3">The sequence shown here is derived from an EMBL/GenBank/DDBJ whole genome shotgun (WGS) entry which is preliminary data.</text>
</comment>
<protein>
    <recommendedName>
        <fullName evidence="1">LPS-assembly protein LptD</fullName>
    </recommendedName>
</protein>
<evidence type="ECO:0000313" key="4">
    <source>
        <dbReference type="Proteomes" id="UP000238589"/>
    </source>
</evidence>
<dbReference type="EMBL" id="PVLQ01000011">
    <property type="protein sequence ID" value="PRD66686.1"/>
    <property type="molecule type" value="Genomic_DNA"/>
</dbReference>
<keyword evidence="1" id="KW-0998">Cell outer membrane</keyword>
<organism evidence="3 4">
    <name type="scientific">Malikia granosa</name>
    <dbReference type="NCBI Taxonomy" id="263067"/>
    <lineage>
        <taxon>Bacteria</taxon>
        <taxon>Pseudomonadati</taxon>
        <taxon>Pseudomonadota</taxon>
        <taxon>Betaproteobacteria</taxon>
        <taxon>Burkholderiales</taxon>
        <taxon>Comamonadaceae</taxon>
        <taxon>Malikia</taxon>
    </lineage>
</organism>
<dbReference type="PANTHER" id="PTHR30189:SF1">
    <property type="entry name" value="LPS-ASSEMBLY PROTEIN LPTD"/>
    <property type="match status" value="1"/>
</dbReference>
<evidence type="ECO:0000259" key="2">
    <source>
        <dbReference type="Pfam" id="PF04453"/>
    </source>
</evidence>
<dbReference type="InterPro" id="IPR020889">
    <property type="entry name" value="LipoPS_assembly_LptD"/>
</dbReference>
<dbReference type="PANTHER" id="PTHR30189">
    <property type="entry name" value="LPS-ASSEMBLY PROTEIN"/>
    <property type="match status" value="1"/>
</dbReference>
<gene>
    <name evidence="1" type="primary">lptD</name>
    <name evidence="3" type="ORF">C6P64_03225</name>
</gene>
<dbReference type="GO" id="GO:1990351">
    <property type="term" value="C:transporter complex"/>
    <property type="evidence" value="ECO:0007669"/>
    <property type="project" value="TreeGrafter"/>
</dbReference>
<comment type="caution">
    <text evidence="1">Lacks conserved residue(s) required for the propagation of feature annotation.</text>
</comment>
<dbReference type="InterPro" id="IPR007543">
    <property type="entry name" value="LptD_C"/>
</dbReference>
<comment type="subcellular location">
    <subcellularLocation>
        <location evidence="1">Cell outer membrane</location>
    </subcellularLocation>
</comment>
<feature type="domain" description="LptD C-terminal" evidence="2">
    <location>
        <begin position="358"/>
        <end position="743"/>
    </location>
</feature>
<dbReference type="Proteomes" id="UP000238589">
    <property type="component" value="Unassembled WGS sequence"/>
</dbReference>
<comment type="function">
    <text evidence="1">Together with LptE, is involved in the assembly of lipopolysaccharide (LPS) at the surface of the outer membrane.</text>
</comment>
<sequence>MYKLDLAHHRSGLQQRPAARASWIIAQLFYERRVRAPPSPHQPVPSEPHNAAPPRLRLRPVSAALRAAFLLAAGNALLGQAAAQSSDVEPGLVLQPSLQLQERLAGDSRQAGPTFLYGDQIEGQTDVRTLVEGHAELRRHEMVLKAGRIEHDVADDTVRASGGVRINRLGNVYEGPELQLKLDSNEGYFLQPRFTLLKNGGQGQASRLDFLGPDRSSAEQVIYSTCARPESGPWNPDWWVSASRMEFDSATDTGTAHQGVLHFQGLPVLAAPYLQFPLSDKRRTGLLPPSFNIGTQSGIEVSLPYYLNLAPQRDATLTPTLMSKRGLDLAGEFRYLDSDYSGEWRGAYMGNDQLRSADRWQASIQHRQRLSAPTGIDNLGLRLNLNQVSDANYWRDFPQSSKVLTQRLLPSEAVLSWGSGDWSFSAGSYSWQTLQDPAPAAQILAPYDRVPSLAARLAPAPFSLAGNPGWQGSLQTELTQFATDRQVQIGNGQTATVLDGQRALAVAQLSKSWQAPGWFVKPGMQMHLRQYQFDQALGNGRSSQGLAVPTLSLDSGLFFEREARYFGRDLVQTLEPRLYYSHTPYREQGYLPSYDSAPYDFNLSTIYLSNPYAGHDRIADLDALTVGATTRLLHPDNGAELVSLGVAQRYRFREQRIGLPGESAMSAGLTDLLLGARVQWTPQWSLDSSLQYNPESGESTRNTLSLRYMPGPYRVLSTAYRVKQQTAVESSRQLDLGWQWPLQGLFGQAPDGVAGRGLGPNQWYSVGRINYSLPENKIVDLLVGFEYDACCWIGRVVLERLQNSQSGANQRIMFQLEFSGFTRIGSSPLQSLRNNVPRYQSLREEINPPSRFERYE</sequence>
<comment type="similarity">
    <text evidence="1">Belongs to the LptD family.</text>
</comment>
<dbReference type="AlphaFoldDB" id="A0A2S9K8A0"/>
<dbReference type="GO" id="GO:0009279">
    <property type="term" value="C:cell outer membrane"/>
    <property type="evidence" value="ECO:0007669"/>
    <property type="project" value="UniProtKB-SubCell"/>
</dbReference>
<evidence type="ECO:0000313" key="3">
    <source>
        <dbReference type="EMBL" id="PRD66686.1"/>
    </source>
</evidence>
<dbReference type="GO" id="GO:0043165">
    <property type="term" value="P:Gram-negative-bacterium-type cell outer membrane assembly"/>
    <property type="evidence" value="ECO:0007669"/>
    <property type="project" value="UniProtKB-UniRule"/>
</dbReference>
<keyword evidence="1" id="KW-0732">Signal</keyword>
<dbReference type="Pfam" id="PF04453">
    <property type="entry name" value="LptD"/>
    <property type="match status" value="1"/>
</dbReference>
<keyword evidence="4" id="KW-1185">Reference proteome</keyword>
<dbReference type="OrthoDB" id="9760225at2"/>
<dbReference type="GO" id="GO:0015920">
    <property type="term" value="P:lipopolysaccharide transport"/>
    <property type="evidence" value="ECO:0007669"/>
    <property type="project" value="InterPro"/>
</dbReference>
<keyword evidence="1" id="KW-0472">Membrane</keyword>
<evidence type="ECO:0000256" key="1">
    <source>
        <dbReference type="HAMAP-Rule" id="MF_01411"/>
    </source>
</evidence>
<comment type="subunit">
    <text evidence="1">Component of the lipopolysaccharide transport and assembly complex. Interacts with LptE and LptA.</text>
</comment>
<dbReference type="HAMAP" id="MF_01411">
    <property type="entry name" value="LPS_assembly_LptD"/>
    <property type="match status" value="1"/>
</dbReference>